<dbReference type="GO" id="GO:0005739">
    <property type="term" value="C:mitochondrion"/>
    <property type="evidence" value="ECO:0007669"/>
    <property type="project" value="UniProtKB-SubCell"/>
</dbReference>
<dbReference type="AlphaFoldDB" id="A0AAV8UU79"/>
<evidence type="ECO:0000256" key="3">
    <source>
        <dbReference type="ARBA" id="ARBA00022946"/>
    </source>
</evidence>
<evidence type="ECO:0000256" key="4">
    <source>
        <dbReference type="ARBA" id="ARBA00023128"/>
    </source>
</evidence>
<dbReference type="InterPro" id="IPR010591">
    <property type="entry name" value="ATP11"/>
</dbReference>
<comment type="similarity">
    <text evidence="2">Belongs to the ATP11 family.</text>
</comment>
<proteinExistence type="inferred from homology"/>
<reference evidence="5 6" key="1">
    <citation type="journal article" date="2023" name="Nat. Commun.">
        <title>Origin of minicircular mitochondrial genomes in red algae.</title>
        <authorList>
            <person name="Lee Y."/>
            <person name="Cho C.H."/>
            <person name="Lee Y.M."/>
            <person name="Park S.I."/>
            <person name="Yang J.H."/>
            <person name="West J.A."/>
            <person name="Bhattacharya D."/>
            <person name="Yoon H.S."/>
        </authorList>
    </citation>
    <scope>NUCLEOTIDE SEQUENCE [LARGE SCALE GENOMIC DNA]</scope>
    <source>
        <strain evidence="5 6">CCMP1338</strain>
        <tissue evidence="5">Whole cell</tissue>
    </source>
</reference>
<comment type="subcellular location">
    <subcellularLocation>
        <location evidence="1">Mitochondrion</location>
    </subcellularLocation>
</comment>
<accession>A0AAV8UU79</accession>
<dbReference type="EMBL" id="JAMWBK010000004">
    <property type="protein sequence ID" value="KAJ8906079.1"/>
    <property type="molecule type" value="Genomic_DNA"/>
</dbReference>
<gene>
    <name evidence="5" type="ORF">NDN08_002578</name>
</gene>
<evidence type="ECO:0008006" key="7">
    <source>
        <dbReference type="Google" id="ProtNLM"/>
    </source>
</evidence>
<organism evidence="5 6">
    <name type="scientific">Rhodosorus marinus</name>
    <dbReference type="NCBI Taxonomy" id="101924"/>
    <lineage>
        <taxon>Eukaryota</taxon>
        <taxon>Rhodophyta</taxon>
        <taxon>Stylonematophyceae</taxon>
        <taxon>Stylonematales</taxon>
        <taxon>Stylonemataceae</taxon>
        <taxon>Rhodosorus</taxon>
    </lineage>
</organism>
<comment type="caution">
    <text evidence="5">The sequence shown here is derived from an EMBL/GenBank/DDBJ whole genome shotgun (WGS) entry which is preliminary data.</text>
</comment>
<evidence type="ECO:0000256" key="1">
    <source>
        <dbReference type="ARBA" id="ARBA00004173"/>
    </source>
</evidence>
<dbReference type="PANTHER" id="PTHR13126">
    <property type="entry name" value="CHAPERONE ATP11"/>
    <property type="match status" value="1"/>
</dbReference>
<dbReference type="PANTHER" id="PTHR13126:SF0">
    <property type="entry name" value="ATP SYNTHASE MITOCHONDRIAL F1 COMPLEX ASSEMBLY FACTOR 1"/>
    <property type="match status" value="1"/>
</dbReference>
<dbReference type="Pfam" id="PF06644">
    <property type="entry name" value="ATP11"/>
    <property type="match status" value="1"/>
</dbReference>
<name>A0AAV8UU79_9RHOD</name>
<dbReference type="Proteomes" id="UP001157974">
    <property type="component" value="Unassembled WGS sequence"/>
</dbReference>
<evidence type="ECO:0000313" key="6">
    <source>
        <dbReference type="Proteomes" id="UP001157974"/>
    </source>
</evidence>
<keyword evidence="4" id="KW-0496">Mitochondrion</keyword>
<evidence type="ECO:0000313" key="5">
    <source>
        <dbReference type="EMBL" id="KAJ8906079.1"/>
    </source>
</evidence>
<sequence>MATKATSSLDGFNFPGPRALRNIAKLPLLDKESPERVSEIWKLHHAEQKTAIGDVLTPSQYGTLMQRAQRCPLFVLPVYNTKRTGHFMVFVQWQDKHCLITYLDDYKRLGGAAAPYMIVSLFDDLVKTKNVALVRGEVFTDRLSKSGSSKLLADLKKWYLGAERNYDLLIRFNERPVSY</sequence>
<protein>
    <recommendedName>
        <fullName evidence="7">Ubiquitin-like protease family profile domain-containing protein</fullName>
    </recommendedName>
</protein>
<keyword evidence="3" id="KW-0809">Transit peptide</keyword>
<keyword evidence="6" id="KW-1185">Reference proteome</keyword>
<dbReference type="GO" id="GO:0033615">
    <property type="term" value="P:mitochondrial proton-transporting ATP synthase complex assembly"/>
    <property type="evidence" value="ECO:0007669"/>
    <property type="project" value="TreeGrafter"/>
</dbReference>
<evidence type="ECO:0000256" key="2">
    <source>
        <dbReference type="ARBA" id="ARBA00009116"/>
    </source>
</evidence>